<dbReference type="Gene3D" id="3.30.700.10">
    <property type="entry name" value="Glycoprotein, Type 4 Pilin"/>
    <property type="match status" value="1"/>
</dbReference>
<sequence length="175" mass="18980">MFNKRGFTLIELVIVIVVLGILAAVAVPKFFNLRGDAETAIVEGLKGALYESAGLVHAKASIDNLDKGNNILTVNGGDISIRAGYPRVANNCPKFTSQLQYWLTLDIDSNICQSGRDAEWYGVVQSNAFHFMPANYTSTAENCYVTYTTASEKVGGVWIDKDSATILIETFGCGK</sequence>
<dbReference type="RefSeq" id="WP_284205214.1">
    <property type="nucleotide sequence ID" value="NZ_BSPQ01000018.1"/>
</dbReference>
<keyword evidence="1" id="KW-0472">Membrane</keyword>
<evidence type="ECO:0000313" key="3">
    <source>
        <dbReference type="Proteomes" id="UP001157353"/>
    </source>
</evidence>
<dbReference type="NCBIfam" id="TIGR02532">
    <property type="entry name" value="IV_pilin_GFxxxE"/>
    <property type="match status" value="1"/>
</dbReference>
<evidence type="ECO:0008006" key="4">
    <source>
        <dbReference type="Google" id="ProtNLM"/>
    </source>
</evidence>
<dbReference type="EMBL" id="BSPQ01000018">
    <property type="protein sequence ID" value="GLS92118.1"/>
    <property type="molecule type" value="Genomic_DNA"/>
</dbReference>
<comment type="caution">
    <text evidence="2">The sequence shown here is derived from an EMBL/GenBank/DDBJ whole genome shotgun (WGS) entry which is preliminary data.</text>
</comment>
<dbReference type="PROSITE" id="PS00409">
    <property type="entry name" value="PROKAR_NTER_METHYL"/>
    <property type="match status" value="1"/>
</dbReference>
<keyword evidence="1" id="KW-0812">Transmembrane</keyword>
<reference evidence="3" key="1">
    <citation type="journal article" date="2019" name="Int. J. Syst. Evol. Microbiol.">
        <title>The Global Catalogue of Microorganisms (GCM) 10K type strain sequencing project: providing services to taxonomists for standard genome sequencing and annotation.</title>
        <authorList>
            <consortium name="The Broad Institute Genomics Platform"/>
            <consortium name="The Broad Institute Genome Sequencing Center for Infectious Disease"/>
            <person name="Wu L."/>
            <person name="Ma J."/>
        </authorList>
    </citation>
    <scope>NUCLEOTIDE SEQUENCE [LARGE SCALE GENOMIC DNA]</scope>
    <source>
        <strain evidence="3">NBRC 103166</strain>
    </source>
</reference>
<gene>
    <name evidence="2" type="ORF">GCM10007916_31880</name>
</gene>
<keyword evidence="3" id="KW-1185">Reference proteome</keyword>
<organism evidence="2 3">
    <name type="scientific">Psychromonas marina</name>
    <dbReference type="NCBI Taxonomy" id="88364"/>
    <lineage>
        <taxon>Bacteria</taxon>
        <taxon>Pseudomonadati</taxon>
        <taxon>Pseudomonadota</taxon>
        <taxon>Gammaproteobacteria</taxon>
        <taxon>Alteromonadales</taxon>
        <taxon>Psychromonadaceae</taxon>
        <taxon>Psychromonas</taxon>
    </lineage>
</organism>
<dbReference type="Proteomes" id="UP001157353">
    <property type="component" value="Unassembled WGS sequence"/>
</dbReference>
<evidence type="ECO:0000313" key="2">
    <source>
        <dbReference type="EMBL" id="GLS92118.1"/>
    </source>
</evidence>
<dbReference type="Pfam" id="PF07963">
    <property type="entry name" value="N_methyl"/>
    <property type="match status" value="1"/>
</dbReference>
<evidence type="ECO:0000256" key="1">
    <source>
        <dbReference type="SAM" id="Phobius"/>
    </source>
</evidence>
<dbReference type="SUPFAM" id="SSF54523">
    <property type="entry name" value="Pili subunits"/>
    <property type="match status" value="1"/>
</dbReference>
<protein>
    <recommendedName>
        <fullName evidence="4">Prepilin-type N-terminal cleavage/methylation domain-containing protein</fullName>
    </recommendedName>
</protein>
<keyword evidence="1" id="KW-1133">Transmembrane helix</keyword>
<name>A0ABQ6E3X9_9GAMM</name>
<accession>A0ABQ6E3X9</accession>
<proteinExistence type="predicted"/>
<dbReference type="InterPro" id="IPR045584">
    <property type="entry name" value="Pilin-like"/>
</dbReference>
<feature type="transmembrane region" description="Helical" evidence="1">
    <location>
        <begin position="6"/>
        <end position="27"/>
    </location>
</feature>
<dbReference type="InterPro" id="IPR012902">
    <property type="entry name" value="N_methyl_site"/>
</dbReference>